<dbReference type="GO" id="GO:0005524">
    <property type="term" value="F:ATP binding"/>
    <property type="evidence" value="ECO:0007669"/>
    <property type="project" value="UniProtKB-UniRule"/>
</dbReference>
<evidence type="ECO:0000259" key="10">
    <source>
        <dbReference type="PROSITE" id="PS51285"/>
    </source>
</evidence>
<dbReference type="SMART" id="SM00220">
    <property type="entry name" value="S_TKc"/>
    <property type="match status" value="1"/>
</dbReference>
<evidence type="ECO:0000256" key="3">
    <source>
        <dbReference type="ARBA" id="ARBA00022679"/>
    </source>
</evidence>
<dbReference type="InterPro" id="IPR000719">
    <property type="entry name" value="Prot_kinase_dom"/>
</dbReference>
<name>A0A6B2L6G2_9EUKA</name>
<dbReference type="InterPro" id="IPR045270">
    <property type="entry name" value="STKc_AGC"/>
</dbReference>
<evidence type="ECO:0000259" key="9">
    <source>
        <dbReference type="PROSITE" id="PS50011"/>
    </source>
</evidence>
<dbReference type="InterPro" id="IPR000961">
    <property type="entry name" value="AGC-kinase_C"/>
</dbReference>
<dbReference type="CDD" id="cd05123">
    <property type="entry name" value="STKc_AGC"/>
    <property type="match status" value="1"/>
</dbReference>
<dbReference type="InterPro" id="IPR017441">
    <property type="entry name" value="Protein_kinase_ATP_BS"/>
</dbReference>
<organism evidence="11">
    <name type="scientific">Arcella intermedia</name>
    <dbReference type="NCBI Taxonomy" id="1963864"/>
    <lineage>
        <taxon>Eukaryota</taxon>
        <taxon>Amoebozoa</taxon>
        <taxon>Tubulinea</taxon>
        <taxon>Elardia</taxon>
        <taxon>Arcellinida</taxon>
        <taxon>Sphaerothecina</taxon>
        <taxon>Arcellidae</taxon>
        <taxon>Arcella</taxon>
    </lineage>
</organism>
<dbReference type="Gene3D" id="3.30.200.20">
    <property type="entry name" value="Phosphorylase Kinase, domain 1"/>
    <property type="match status" value="1"/>
</dbReference>
<evidence type="ECO:0008006" key="12">
    <source>
        <dbReference type="Google" id="ProtNLM"/>
    </source>
</evidence>
<reference evidence="11" key="1">
    <citation type="journal article" date="2020" name="J. Eukaryot. Microbiol.">
        <title>De novo Sequencing, Assembly and Annotation of the Transcriptome for the Free-Living Testate Amoeba Arcella intermedia.</title>
        <authorList>
            <person name="Ribeiro G.M."/>
            <person name="Porfirio-Sousa A.L."/>
            <person name="Maurer-Alcala X.X."/>
            <person name="Katz L.A."/>
            <person name="Lahr D.J.G."/>
        </authorList>
    </citation>
    <scope>NUCLEOTIDE SEQUENCE</scope>
</reference>
<dbReference type="PROSITE" id="PS00107">
    <property type="entry name" value="PROTEIN_KINASE_ATP"/>
    <property type="match status" value="1"/>
</dbReference>
<evidence type="ECO:0000256" key="6">
    <source>
        <dbReference type="ARBA" id="ARBA00022840"/>
    </source>
</evidence>
<dbReference type="EMBL" id="GIBP01003586">
    <property type="protein sequence ID" value="NDV32555.1"/>
    <property type="molecule type" value="Transcribed_RNA"/>
</dbReference>
<evidence type="ECO:0000256" key="5">
    <source>
        <dbReference type="ARBA" id="ARBA00022777"/>
    </source>
</evidence>
<comment type="similarity">
    <text evidence="8">Belongs to the protein kinase superfamily.</text>
</comment>
<keyword evidence="6 7" id="KW-0067">ATP-binding</keyword>
<dbReference type="PROSITE" id="PS00108">
    <property type="entry name" value="PROTEIN_KINASE_ST"/>
    <property type="match status" value="1"/>
</dbReference>
<dbReference type="SMART" id="SM00133">
    <property type="entry name" value="S_TK_X"/>
    <property type="match status" value="1"/>
</dbReference>
<dbReference type="GO" id="GO:0004674">
    <property type="term" value="F:protein serine/threonine kinase activity"/>
    <property type="evidence" value="ECO:0007669"/>
    <property type="project" value="UniProtKB-KW"/>
</dbReference>
<dbReference type="Pfam" id="PF00069">
    <property type="entry name" value="Pkinase"/>
    <property type="match status" value="1"/>
</dbReference>
<evidence type="ECO:0000256" key="2">
    <source>
        <dbReference type="ARBA" id="ARBA00022553"/>
    </source>
</evidence>
<dbReference type="InterPro" id="IPR011009">
    <property type="entry name" value="Kinase-like_dom_sf"/>
</dbReference>
<keyword evidence="5" id="KW-0418">Kinase</keyword>
<keyword evidence="1 8" id="KW-0723">Serine/threonine-protein kinase</keyword>
<evidence type="ECO:0000256" key="1">
    <source>
        <dbReference type="ARBA" id="ARBA00022527"/>
    </source>
</evidence>
<dbReference type="PROSITE" id="PS50011">
    <property type="entry name" value="PROTEIN_KINASE_DOM"/>
    <property type="match status" value="1"/>
</dbReference>
<proteinExistence type="inferred from homology"/>
<dbReference type="SUPFAM" id="SSF56112">
    <property type="entry name" value="Protein kinase-like (PK-like)"/>
    <property type="match status" value="1"/>
</dbReference>
<sequence>MQALIGTGKFGKVVKARERATGKVVAIKIIKKKDVQEGQDLQHTIAERNILMRINHPFLMRLHSAFQTTEKLVLVMDFVNGGELFYHLVHHPERKFDNERTKFYAAEICLGIEHLHLMGIIYRDLKPENVLIDCEGHIRLTDFGLSKEGLFKNDRTSTFCGTPEYLAPEVLLGTKYSNAVDWWGFGALIFEMLTGTAPFFEQDIKKMFQMKITCKIGFPDYVEETAKHLLIRLLDRNPGTRWTDPKKIKAHPWFSTIDWDKLYKKELQPPFKPVLDSPDSLIFIDKSFTNKDVDQEIGSTNEPGIEDQEDPKFSSFNYFPDSPSSFSDKAITHRHDGVGLGDSGPPVLRRTSTSLNLNQDVKRRVSYYREMVTKDLFPPLKIEDDIVF</sequence>
<dbReference type="FunFam" id="1.10.510.10:FF:000008">
    <property type="entry name" value="Non-specific serine/threonine protein kinase"/>
    <property type="match status" value="1"/>
</dbReference>
<evidence type="ECO:0000256" key="7">
    <source>
        <dbReference type="PROSITE-ProRule" id="PRU10141"/>
    </source>
</evidence>
<feature type="binding site" evidence="7">
    <location>
        <position position="32"/>
    </location>
    <ligand>
        <name>ATP</name>
        <dbReference type="ChEBI" id="CHEBI:30616"/>
    </ligand>
</feature>
<feature type="domain" description="Protein kinase" evidence="9">
    <location>
        <begin position="1"/>
        <end position="254"/>
    </location>
</feature>
<evidence type="ECO:0000256" key="8">
    <source>
        <dbReference type="RuleBase" id="RU000304"/>
    </source>
</evidence>
<accession>A0A6B2L6G2</accession>
<keyword evidence="2" id="KW-0597">Phosphoprotein</keyword>
<keyword evidence="4 7" id="KW-0547">Nucleotide-binding</keyword>
<dbReference type="Gene3D" id="1.10.510.10">
    <property type="entry name" value="Transferase(Phosphotransferase) domain 1"/>
    <property type="match status" value="1"/>
</dbReference>
<keyword evidence="3" id="KW-0808">Transferase</keyword>
<feature type="domain" description="AGC-kinase C-terminal" evidence="10">
    <location>
        <begin position="255"/>
        <end position="328"/>
    </location>
</feature>
<evidence type="ECO:0000256" key="4">
    <source>
        <dbReference type="ARBA" id="ARBA00022741"/>
    </source>
</evidence>
<protein>
    <recommendedName>
        <fullName evidence="12">Protein kinase domain-containing protein</fullName>
    </recommendedName>
</protein>
<evidence type="ECO:0000313" key="11">
    <source>
        <dbReference type="EMBL" id="NDV32555.1"/>
    </source>
</evidence>
<dbReference type="InterPro" id="IPR008271">
    <property type="entry name" value="Ser/Thr_kinase_AS"/>
</dbReference>
<dbReference type="PANTHER" id="PTHR24351">
    <property type="entry name" value="RIBOSOMAL PROTEIN S6 KINASE"/>
    <property type="match status" value="1"/>
</dbReference>
<dbReference type="AlphaFoldDB" id="A0A6B2L6G2"/>
<dbReference type="PROSITE" id="PS51285">
    <property type="entry name" value="AGC_KINASE_CTER"/>
    <property type="match status" value="1"/>
</dbReference>